<feature type="region of interest" description="Disordered" evidence="1">
    <location>
        <begin position="1"/>
        <end position="40"/>
    </location>
</feature>
<feature type="compositionally biased region" description="Pro residues" evidence="1">
    <location>
        <begin position="9"/>
        <end position="18"/>
    </location>
</feature>
<dbReference type="Proteomes" id="UP001595979">
    <property type="component" value="Unassembled WGS sequence"/>
</dbReference>
<comment type="caution">
    <text evidence="2">The sequence shown here is derived from an EMBL/GenBank/DDBJ whole genome shotgun (WGS) entry which is preliminary data.</text>
</comment>
<sequence>MTQHRPVAPTTPPAPRPTRPSSARLAQPVWPSPRPADQTLPVAAPQPVILVAEVVLPGGPPAAPTLPVLALPGWTLRLWPVARLGDATLEARPDSAQASAQELRAALAELGIGVLGPLRPRGRT</sequence>
<evidence type="ECO:0000256" key="1">
    <source>
        <dbReference type="SAM" id="MobiDB-lite"/>
    </source>
</evidence>
<proteinExistence type="predicted"/>
<evidence type="ECO:0000313" key="2">
    <source>
        <dbReference type="EMBL" id="MFC5847139.1"/>
    </source>
</evidence>
<dbReference type="RefSeq" id="WP_380045999.1">
    <property type="nucleotide sequence ID" value="NZ_JBHSOH010000003.1"/>
</dbReference>
<protein>
    <submittedName>
        <fullName evidence="2">Uncharacterized protein</fullName>
    </submittedName>
</protein>
<organism evidence="2 3">
    <name type="scientific">Deinococcus petrolearius</name>
    <dbReference type="NCBI Taxonomy" id="1751295"/>
    <lineage>
        <taxon>Bacteria</taxon>
        <taxon>Thermotogati</taxon>
        <taxon>Deinococcota</taxon>
        <taxon>Deinococci</taxon>
        <taxon>Deinococcales</taxon>
        <taxon>Deinococcaceae</taxon>
        <taxon>Deinococcus</taxon>
    </lineage>
</organism>
<keyword evidence="3" id="KW-1185">Reference proteome</keyword>
<name>A0ABW1DIH0_9DEIO</name>
<gene>
    <name evidence="2" type="ORF">ACFPQ6_02355</name>
</gene>
<reference evidence="3" key="1">
    <citation type="journal article" date="2019" name="Int. J. Syst. Evol. Microbiol.">
        <title>The Global Catalogue of Microorganisms (GCM) 10K type strain sequencing project: providing services to taxonomists for standard genome sequencing and annotation.</title>
        <authorList>
            <consortium name="The Broad Institute Genomics Platform"/>
            <consortium name="The Broad Institute Genome Sequencing Center for Infectious Disease"/>
            <person name="Wu L."/>
            <person name="Ma J."/>
        </authorList>
    </citation>
    <scope>NUCLEOTIDE SEQUENCE [LARGE SCALE GENOMIC DNA]</scope>
    <source>
        <strain evidence="3">CGMCC 1.15053</strain>
    </source>
</reference>
<dbReference type="EMBL" id="JBHSOH010000003">
    <property type="protein sequence ID" value="MFC5847139.1"/>
    <property type="molecule type" value="Genomic_DNA"/>
</dbReference>
<evidence type="ECO:0000313" key="3">
    <source>
        <dbReference type="Proteomes" id="UP001595979"/>
    </source>
</evidence>
<accession>A0ABW1DIH0</accession>